<accession>A0A366XQE0</accession>
<sequence length="73" mass="8864">MFFRKGKLRKEGNERLLQTLEQLKFEWMNKKKFVEQSFEPSESVLHELRLAEAKYFFLLKEAKKRQVSGRSLK</sequence>
<dbReference type="Proteomes" id="UP000253314">
    <property type="component" value="Unassembled WGS sequence"/>
</dbReference>
<keyword evidence="2" id="KW-1185">Reference proteome</keyword>
<evidence type="ECO:0000313" key="2">
    <source>
        <dbReference type="Proteomes" id="UP000253314"/>
    </source>
</evidence>
<dbReference type="Pfam" id="PF10704">
    <property type="entry name" value="DUF2508"/>
    <property type="match status" value="1"/>
</dbReference>
<reference evidence="1 2" key="1">
    <citation type="submission" date="2018-07" db="EMBL/GenBank/DDBJ databases">
        <title>Lottiidibacillus patelloidae gen. nov., sp. nov., isolated from the intestinal tract of a marine limpet and the reclassification of B. taeanensis BH030017T, B. algicola KMM 3737T and B. hwajinpoensis SW-72T as genus Lottiidibacillus.</title>
        <authorList>
            <person name="Liu R."/>
            <person name="Huang Z."/>
        </authorList>
    </citation>
    <scope>NUCLEOTIDE SEQUENCE [LARGE SCALE GENOMIC DNA]</scope>
    <source>
        <strain evidence="1 2">BH030017</strain>
    </source>
</reference>
<dbReference type="OrthoDB" id="2166610at2"/>
<dbReference type="EMBL" id="QOCW01000041">
    <property type="protein sequence ID" value="RBW67325.1"/>
    <property type="molecule type" value="Genomic_DNA"/>
</dbReference>
<dbReference type="RefSeq" id="WP_113808458.1">
    <property type="nucleotide sequence ID" value="NZ_QOCW01000041.1"/>
</dbReference>
<comment type="caution">
    <text evidence="1">The sequence shown here is derived from an EMBL/GenBank/DDBJ whole genome shotgun (WGS) entry which is preliminary data.</text>
</comment>
<proteinExistence type="predicted"/>
<protein>
    <submittedName>
        <fullName evidence="1">DUF2508 domain-containing protein</fullName>
    </submittedName>
</protein>
<dbReference type="AlphaFoldDB" id="A0A366XQE0"/>
<name>A0A366XQE0_9BACI</name>
<dbReference type="InterPro" id="IPR019644">
    <property type="entry name" value="DUF2508"/>
</dbReference>
<gene>
    <name evidence="1" type="ORF">DS031_22750</name>
</gene>
<organism evidence="1 2">
    <name type="scientific">Bacillus taeanensis</name>
    <dbReference type="NCBI Taxonomy" id="273032"/>
    <lineage>
        <taxon>Bacteria</taxon>
        <taxon>Bacillati</taxon>
        <taxon>Bacillota</taxon>
        <taxon>Bacilli</taxon>
        <taxon>Bacillales</taxon>
        <taxon>Bacillaceae</taxon>
        <taxon>Bacillus</taxon>
    </lineage>
</organism>
<evidence type="ECO:0000313" key="1">
    <source>
        <dbReference type="EMBL" id="RBW67325.1"/>
    </source>
</evidence>